<feature type="domain" description="Peptidase C14 caspase" evidence="3">
    <location>
        <begin position="12"/>
        <end position="371"/>
    </location>
</feature>
<evidence type="ECO:0000313" key="4">
    <source>
        <dbReference type="EMBL" id="THH09019.1"/>
    </source>
</evidence>
<evidence type="ECO:0000313" key="5">
    <source>
        <dbReference type="Proteomes" id="UP000310158"/>
    </source>
</evidence>
<reference evidence="4 5" key="1">
    <citation type="submission" date="2019-02" db="EMBL/GenBank/DDBJ databases">
        <title>Genome sequencing of the rare red list fungi Bondarzewia mesenterica.</title>
        <authorList>
            <person name="Buettner E."/>
            <person name="Kellner H."/>
        </authorList>
    </citation>
    <scope>NUCLEOTIDE SEQUENCE [LARGE SCALE GENOMIC DNA]</scope>
    <source>
        <strain evidence="4 5">DSM 108281</strain>
    </source>
</reference>
<protein>
    <recommendedName>
        <fullName evidence="3">Peptidase C14 caspase domain-containing protein</fullName>
    </recommendedName>
</protein>
<dbReference type="OrthoDB" id="3223806at2759"/>
<dbReference type="GO" id="GO:0004197">
    <property type="term" value="F:cysteine-type endopeptidase activity"/>
    <property type="evidence" value="ECO:0007669"/>
    <property type="project" value="InterPro"/>
</dbReference>
<dbReference type="PANTHER" id="PTHR48104">
    <property type="entry name" value="METACASPASE-4"/>
    <property type="match status" value="1"/>
</dbReference>
<dbReference type="GO" id="GO:0005737">
    <property type="term" value="C:cytoplasm"/>
    <property type="evidence" value="ECO:0007669"/>
    <property type="project" value="TreeGrafter"/>
</dbReference>
<evidence type="ECO:0000256" key="1">
    <source>
        <dbReference type="ARBA" id="ARBA00009005"/>
    </source>
</evidence>
<comment type="caution">
    <text evidence="4">The sequence shown here is derived from an EMBL/GenBank/DDBJ whole genome shotgun (WGS) entry which is preliminary data.</text>
</comment>
<keyword evidence="5" id="KW-1185">Reference proteome</keyword>
<dbReference type="GO" id="GO:0006508">
    <property type="term" value="P:proteolysis"/>
    <property type="evidence" value="ECO:0007669"/>
    <property type="project" value="InterPro"/>
</dbReference>
<feature type="region of interest" description="Disordered" evidence="2">
    <location>
        <begin position="230"/>
        <end position="286"/>
    </location>
</feature>
<name>A0A4S4LBK3_9AGAM</name>
<dbReference type="AlphaFoldDB" id="A0A4S4LBK3"/>
<dbReference type="EMBL" id="SGPL01000660">
    <property type="protein sequence ID" value="THH09019.1"/>
    <property type="molecule type" value="Genomic_DNA"/>
</dbReference>
<dbReference type="Proteomes" id="UP000310158">
    <property type="component" value="Unassembled WGS sequence"/>
</dbReference>
<gene>
    <name evidence="4" type="ORF">EW146_g8806</name>
</gene>
<dbReference type="PANTHER" id="PTHR48104:SF30">
    <property type="entry name" value="METACASPASE-1"/>
    <property type="match status" value="1"/>
</dbReference>
<comment type="similarity">
    <text evidence="1">Belongs to the peptidase C14B family.</text>
</comment>
<evidence type="ECO:0000259" key="3">
    <source>
        <dbReference type="Pfam" id="PF00656"/>
    </source>
</evidence>
<proteinExistence type="inferred from homology"/>
<organism evidence="4 5">
    <name type="scientific">Bondarzewia mesenterica</name>
    <dbReference type="NCBI Taxonomy" id="1095465"/>
    <lineage>
        <taxon>Eukaryota</taxon>
        <taxon>Fungi</taxon>
        <taxon>Dikarya</taxon>
        <taxon>Basidiomycota</taxon>
        <taxon>Agaricomycotina</taxon>
        <taxon>Agaricomycetes</taxon>
        <taxon>Russulales</taxon>
        <taxon>Bondarzewiaceae</taxon>
        <taxon>Bondarzewia</taxon>
    </lineage>
</organism>
<feature type="compositionally biased region" description="Polar residues" evidence="2">
    <location>
        <begin position="246"/>
        <end position="255"/>
    </location>
</feature>
<dbReference type="Pfam" id="PF00656">
    <property type="entry name" value="Peptidase_C14"/>
    <property type="match status" value="1"/>
</dbReference>
<dbReference type="InterPro" id="IPR050452">
    <property type="entry name" value="Metacaspase"/>
</dbReference>
<feature type="compositionally biased region" description="Low complexity" evidence="2">
    <location>
        <begin position="257"/>
        <end position="268"/>
    </location>
</feature>
<sequence length="425" mass="48215">MSPSLPRPPSLKALLIGINYRTSDSMVWRPLNGPVNEAQEFKKLLIDCYKFKQEDITTLIDAESVDPKTSLWPTRDNIASDHSFLHSIPSRGHSRLLLRRTRVQTDAVNDKNEWDGRDEYIIPCDAVSDDSRVILDDELQISLVKPLPEGCRLTAILDACHSGTLLDLEHYECNRAQIIRSSASLPILRQNSPAKFGRPKARRRTISAMTTIMWRKLNVKTKTRSIIRFLSSAKHSKPSPDRGHRTPQTLLTDSPQAARSESAWSSSSTLPLFSPARPPRSPRSRVPCSGFCRFSPNAKGPIVISLSSCADHQQTWEDDQKGESMTTGLIEILNPNTEKSPSITVRDLGREMQKYFFDQAVARKQMKVWELERKRKKEKKKKRRELPNDISEPKDIEIELQAFQFGSKTRLTGSEIFLPDLKSTA</sequence>
<evidence type="ECO:0000256" key="2">
    <source>
        <dbReference type="SAM" id="MobiDB-lite"/>
    </source>
</evidence>
<dbReference type="InterPro" id="IPR011600">
    <property type="entry name" value="Pept_C14_caspase"/>
</dbReference>
<accession>A0A4S4LBK3</accession>
<dbReference type="Gene3D" id="3.40.50.12660">
    <property type="match status" value="1"/>
</dbReference>